<proteinExistence type="inferred from homology"/>
<keyword evidence="5" id="KW-0498">Mitosis</keyword>
<evidence type="ECO:0000256" key="4">
    <source>
        <dbReference type="ARBA" id="ARBA00022618"/>
    </source>
</evidence>
<evidence type="ECO:0000256" key="1">
    <source>
        <dbReference type="ARBA" id="ARBA00004286"/>
    </source>
</evidence>
<accession>A0A0C3GLA2</accession>
<dbReference type="EMBL" id="KN832971">
    <property type="protein sequence ID" value="KIM91366.1"/>
    <property type="molecule type" value="Genomic_DNA"/>
</dbReference>
<evidence type="ECO:0000259" key="9">
    <source>
        <dbReference type="Pfam" id="PF12719"/>
    </source>
</evidence>
<evidence type="ECO:0000313" key="11">
    <source>
        <dbReference type="Proteomes" id="UP000054166"/>
    </source>
</evidence>
<gene>
    <name evidence="10" type="ORF">PILCRDRAFT_810639</name>
</gene>
<dbReference type="OrthoDB" id="27187at2759"/>
<feature type="compositionally biased region" description="Basic and acidic residues" evidence="8">
    <location>
        <begin position="532"/>
        <end position="550"/>
    </location>
</feature>
<keyword evidence="6" id="KW-0226">DNA condensation</keyword>
<evidence type="ECO:0000256" key="2">
    <source>
        <dbReference type="ARBA" id="ARBA00006533"/>
    </source>
</evidence>
<dbReference type="SUPFAM" id="SSF48371">
    <property type="entry name" value="ARM repeat"/>
    <property type="match status" value="1"/>
</dbReference>
<feature type="domain" description="Nuclear condensin complex subunit 3 C-terminal" evidence="9">
    <location>
        <begin position="598"/>
        <end position="874"/>
    </location>
</feature>
<dbReference type="FunCoup" id="A0A0C3GLA2">
    <property type="interactions" value="279"/>
</dbReference>
<evidence type="ECO:0000256" key="5">
    <source>
        <dbReference type="ARBA" id="ARBA00022776"/>
    </source>
</evidence>
<dbReference type="Pfam" id="PF12719">
    <property type="entry name" value="Cnd3"/>
    <property type="match status" value="1"/>
</dbReference>
<dbReference type="InParanoid" id="A0A0C3GLA2"/>
<feature type="region of interest" description="Disordered" evidence="8">
    <location>
        <begin position="532"/>
        <end position="565"/>
    </location>
</feature>
<dbReference type="InterPro" id="IPR011989">
    <property type="entry name" value="ARM-like"/>
</dbReference>
<dbReference type="GO" id="GO:0007076">
    <property type="term" value="P:mitotic chromosome condensation"/>
    <property type="evidence" value="ECO:0007669"/>
    <property type="project" value="InterPro"/>
</dbReference>
<keyword evidence="3" id="KW-0158">Chromosome</keyword>
<reference evidence="11" key="2">
    <citation type="submission" date="2015-01" db="EMBL/GenBank/DDBJ databases">
        <title>Evolutionary Origins and Diversification of the Mycorrhizal Mutualists.</title>
        <authorList>
            <consortium name="DOE Joint Genome Institute"/>
            <consortium name="Mycorrhizal Genomics Consortium"/>
            <person name="Kohler A."/>
            <person name="Kuo A."/>
            <person name="Nagy L.G."/>
            <person name="Floudas D."/>
            <person name="Copeland A."/>
            <person name="Barry K.W."/>
            <person name="Cichocki N."/>
            <person name="Veneault-Fourrey C."/>
            <person name="LaButti K."/>
            <person name="Lindquist E.A."/>
            <person name="Lipzen A."/>
            <person name="Lundell T."/>
            <person name="Morin E."/>
            <person name="Murat C."/>
            <person name="Riley R."/>
            <person name="Ohm R."/>
            <person name="Sun H."/>
            <person name="Tunlid A."/>
            <person name="Henrissat B."/>
            <person name="Grigoriev I.V."/>
            <person name="Hibbett D.S."/>
            <person name="Martin F."/>
        </authorList>
    </citation>
    <scope>NUCLEOTIDE SEQUENCE [LARGE SCALE GENOMIC DNA]</scope>
    <source>
        <strain evidence="11">F 1598</strain>
    </source>
</reference>
<keyword evidence="7" id="KW-0131">Cell cycle</keyword>
<dbReference type="STRING" id="765440.A0A0C3GLA2"/>
<sequence>MSSVLDSLATSIPKAFEQAQISSANHQKNFVALHKLQADAAKHTESVNNGNSIKLTGERAFEDVFVDMVSRVLSVKKGASQADRIVRFVGSYTKFINEKVVEQRRNQTQDDDDDEDTPTSRFTARLIRFLLKGFVAKDKTVRYRVVHLVAEMVACLGEIDEDLYTLLRSSLLKRINDKEAPIRVQAVIALSKLCGSEDPDEVKDGEPTAIEVLIGVLGGDPSAEVRRAAILNMPLTPTTLSAVLSRTRDTDTTNRKLVYSAVLEPHCEAGSSGQDIGVGHPRALTIAQRELVVRNGLGDREEVVRSAAGSLVGAWVDVVGDGSNAKGKEKDKGAIEQDVVALLKLFDLAESNVVEDALLSVFKGRVDIFDALEFGDAFWADLTPERAFLARVFVAHCITTKDEARLELALPVVTALAFRIQEGYNALLEDIQAEEERVERDEVGTEEARQKREDERMDREFVIGEMLKLAVDLDYADEIGRRKMFQLVRDMIGQEALPENLVARCLDVLRILSPNERDLIRVVVEVVHELRDTSDPEEDITKDGSIRDETETNTDADNEGGTPAASVAPKAITARGFPKPVSAMTPEEKARADDIDLRCLSLCIGMLERVNGTFEENSTLEGILADLIIPAVKRKELALREKGLISLGLCCLIAKRMATNSFQLFLGQIQSAPEILKIRVLQIVFDILMVHEGEFLGKGSANGDRIIEFLLHVLDNTESEKVQALICMGLAKLMLAGMASEDRVLTSLIVSYLSPDTADNQELRQCLAYFFPVYCYSSPVNQRRMHKMFMPMFQQLSMAFKELEDDQDMVTPAQVGAIFVDWTDPQKAIDIHGQPADDMIHVDLASDIVKALYNQEMSKDDKKVLCQLLGKLYLPEKVDDDKLRTLKLLMHNLRSRRPLRDTTANNAFTRFDTALSKKYKQQLEDFNEDEYRQLEYLKDLFEFLDDIIPEDDEEEVVPKKKGTRKRRSGSLGTETTASSAAEDYSPANSVASSKQRNSKGKSKAKRRRLSTSDDDDETEQGTPPASVAPTRSLPKRAAAGKKKVILEAPSDESEEDDRESTPAPPSKNLAKKGGYRQKSREESKIDADIDDLLEADVTRDSIVDSEEEEDDVDEVNSILASDEEP</sequence>
<feature type="compositionally biased region" description="Acidic residues" evidence="8">
    <location>
        <begin position="1103"/>
        <end position="1114"/>
    </location>
</feature>
<dbReference type="GO" id="GO:0051301">
    <property type="term" value="P:cell division"/>
    <property type="evidence" value="ECO:0007669"/>
    <property type="project" value="UniProtKB-KW"/>
</dbReference>
<dbReference type="PANTHER" id="PTHR14418">
    <property type="entry name" value="CONDENSIN COMPLEX SUBUNIT 3-RELATED"/>
    <property type="match status" value="1"/>
</dbReference>
<keyword evidence="11" id="KW-1185">Reference proteome</keyword>
<evidence type="ECO:0000256" key="3">
    <source>
        <dbReference type="ARBA" id="ARBA00022454"/>
    </source>
</evidence>
<dbReference type="GO" id="GO:0000796">
    <property type="term" value="C:condensin complex"/>
    <property type="evidence" value="ECO:0007669"/>
    <property type="project" value="InterPro"/>
</dbReference>
<evidence type="ECO:0000256" key="6">
    <source>
        <dbReference type="ARBA" id="ARBA00023067"/>
    </source>
</evidence>
<dbReference type="GO" id="GO:0000793">
    <property type="term" value="C:condensed chromosome"/>
    <property type="evidence" value="ECO:0007669"/>
    <property type="project" value="TreeGrafter"/>
</dbReference>
<dbReference type="Gene3D" id="1.25.10.10">
    <property type="entry name" value="Leucine-rich Repeat Variant"/>
    <property type="match status" value="1"/>
</dbReference>
<organism evidence="10 11">
    <name type="scientific">Piloderma croceum (strain F 1598)</name>
    <dbReference type="NCBI Taxonomy" id="765440"/>
    <lineage>
        <taxon>Eukaryota</taxon>
        <taxon>Fungi</taxon>
        <taxon>Dikarya</taxon>
        <taxon>Basidiomycota</taxon>
        <taxon>Agaricomycotina</taxon>
        <taxon>Agaricomycetes</taxon>
        <taxon>Agaricomycetidae</taxon>
        <taxon>Atheliales</taxon>
        <taxon>Atheliaceae</taxon>
        <taxon>Piloderma</taxon>
    </lineage>
</organism>
<dbReference type="Proteomes" id="UP000054166">
    <property type="component" value="Unassembled WGS sequence"/>
</dbReference>
<feature type="compositionally biased region" description="Basic and acidic residues" evidence="8">
    <location>
        <begin position="1078"/>
        <end position="1087"/>
    </location>
</feature>
<comment type="subcellular location">
    <subcellularLocation>
        <location evidence="1">Chromosome</location>
    </subcellularLocation>
</comment>
<evidence type="ECO:0000256" key="7">
    <source>
        <dbReference type="ARBA" id="ARBA00023306"/>
    </source>
</evidence>
<dbReference type="AlphaFoldDB" id="A0A0C3GLA2"/>
<feature type="compositionally biased region" description="Polar residues" evidence="8">
    <location>
        <begin position="986"/>
        <end position="995"/>
    </location>
</feature>
<feature type="compositionally biased region" description="Basic residues" evidence="8">
    <location>
        <begin position="959"/>
        <end position="968"/>
    </location>
</feature>
<dbReference type="InterPro" id="IPR025977">
    <property type="entry name" value="Cnd3_C"/>
</dbReference>
<feature type="region of interest" description="Disordered" evidence="8">
    <location>
        <begin position="954"/>
        <end position="1125"/>
    </location>
</feature>
<reference evidence="10 11" key="1">
    <citation type="submission" date="2014-04" db="EMBL/GenBank/DDBJ databases">
        <authorList>
            <consortium name="DOE Joint Genome Institute"/>
            <person name="Kuo A."/>
            <person name="Tarkka M."/>
            <person name="Buscot F."/>
            <person name="Kohler A."/>
            <person name="Nagy L.G."/>
            <person name="Floudas D."/>
            <person name="Copeland A."/>
            <person name="Barry K.W."/>
            <person name="Cichocki N."/>
            <person name="Veneault-Fourrey C."/>
            <person name="LaButti K."/>
            <person name="Lindquist E.A."/>
            <person name="Lipzen A."/>
            <person name="Lundell T."/>
            <person name="Morin E."/>
            <person name="Murat C."/>
            <person name="Sun H."/>
            <person name="Tunlid A."/>
            <person name="Henrissat B."/>
            <person name="Grigoriev I.V."/>
            <person name="Hibbett D.S."/>
            <person name="Martin F."/>
            <person name="Nordberg H.P."/>
            <person name="Cantor M.N."/>
            <person name="Hua S.X."/>
        </authorList>
    </citation>
    <scope>NUCLEOTIDE SEQUENCE [LARGE SCALE GENOMIC DNA]</scope>
    <source>
        <strain evidence="10 11">F 1598</strain>
    </source>
</reference>
<feature type="compositionally biased region" description="Acidic residues" evidence="8">
    <location>
        <begin position="1049"/>
        <end position="1058"/>
    </location>
</feature>
<evidence type="ECO:0000256" key="8">
    <source>
        <dbReference type="SAM" id="MobiDB-lite"/>
    </source>
</evidence>
<dbReference type="InterPro" id="IPR027165">
    <property type="entry name" value="CND3"/>
</dbReference>
<keyword evidence="4" id="KW-0132">Cell division</keyword>
<protein>
    <recommendedName>
        <fullName evidence="9">Nuclear condensin complex subunit 3 C-terminal domain-containing protein</fullName>
    </recommendedName>
</protein>
<feature type="compositionally biased region" description="Basic residues" evidence="8">
    <location>
        <begin position="996"/>
        <end position="1009"/>
    </location>
</feature>
<comment type="similarity">
    <text evidence="2">Belongs to the CND3 (condensin subunit 3) family.</text>
</comment>
<name>A0A0C3GLA2_PILCF</name>
<dbReference type="InterPro" id="IPR016024">
    <property type="entry name" value="ARM-type_fold"/>
</dbReference>
<dbReference type="PANTHER" id="PTHR14418:SF5">
    <property type="entry name" value="CONDENSIN COMPLEX SUBUNIT 3"/>
    <property type="match status" value="1"/>
</dbReference>
<evidence type="ECO:0000313" key="10">
    <source>
        <dbReference type="EMBL" id="KIM91366.1"/>
    </source>
</evidence>
<dbReference type="HOGENOM" id="CLU_004446_1_0_1"/>